<organism evidence="2 3">
    <name type="scientific">Hymenobacter gummosus</name>
    <dbReference type="NCBI Taxonomy" id="1776032"/>
    <lineage>
        <taxon>Bacteria</taxon>
        <taxon>Pseudomonadati</taxon>
        <taxon>Bacteroidota</taxon>
        <taxon>Cytophagia</taxon>
        <taxon>Cytophagales</taxon>
        <taxon>Hymenobacteraceae</taxon>
        <taxon>Hymenobacter</taxon>
    </lineage>
</organism>
<dbReference type="Proteomes" id="UP000282184">
    <property type="component" value="Unassembled WGS sequence"/>
</dbReference>
<accession>A0A431U869</accession>
<dbReference type="Pfam" id="PF13683">
    <property type="entry name" value="rve_3"/>
    <property type="match status" value="1"/>
</dbReference>
<gene>
    <name evidence="2" type="ORF">EJV47_01215</name>
</gene>
<dbReference type="OrthoDB" id="887091at2"/>
<name>A0A431U869_9BACT</name>
<protein>
    <recommendedName>
        <fullName evidence="1">Integrase catalytic domain-containing protein</fullName>
    </recommendedName>
</protein>
<dbReference type="PANTHER" id="PTHR46889">
    <property type="entry name" value="TRANSPOSASE INSF FOR INSERTION SEQUENCE IS3B-RELATED"/>
    <property type="match status" value="1"/>
</dbReference>
<dbReference type="GO" id="GO:0015074">
    <property type="term" value="P:DNA integration"/>
    <property type="evidence" value="ECO:0007669"/>
    <property type="project" value="InterPro"/>
</dbReference>
<dbReference type="InterPro" id="IPR036397">
    <property type="entry name" value="RNaseH_sf"/>
</dbReference>
<dbReference type="AlphaFoldDB" id="A0A431U869"/>
<dbReference type="InterPro" id="IPR012337">
    <property type="entry name" value="RNaseH-like_sf"/>
</dbReference>
<evidence type="ECO:0000313" key="3">
    <source>
        <dbReference type="Proteomes" id="UP000282184"/>
    </source>
</evidence>
<comment type="caution">
    <text evidence="2">The sequence shown here is derived from an EMBL/GenBank/DDBJ whole genome shotgun (WGS) entry which is preliminary data.</text>
</comment>
<reference evidence="2 3" key="1">
    <citation type="submission" date="2018-12" db="EMBL/GenBank/DDBJ databases">
        <title>Hymenobacter gummosus sp. nov., isolated from a spring.</title>
        <authorList>
            <person name="Nie L."/>
        </authorList>
    </citation>
    <scope>NUCLEOTIDE SEQUENCE [LARGE SCALE GENOMIC DNA]</scope>
    <source>
        <strain evidence="2 3">KCTC 52166</strain>
    </source>
</reference>
<dbReference type="InterPro" id="IPR050900">
    <property type="entry name" value="Transposase_IS3/IS150/IS904"/>
</dbReference>
<dbReference type="GO" id="GO:0003676">
    <property type="term" value="F:nucleic acid binding"/>
    <property type="evidence" value="ECO:0007669"/>
    <property type="project" value="InterPro"/>
</dbReference>
<dbReference type="PANTHER" id="PTHR46889:SF4">
    <property type="entry name" value="TRANSPOSASE INSO FOR INSERTION SEQUENCE ELEMENT IS911B-RELATED"/>
    <property type="match status" value="1"/>
</dbReference>
<dbReference type="Gene3D" id="3.30.420.10">
    <property type="entry name" value="Ribonuclease H-like superfamily/Ribonuclease H"/>
    <property type="match status" value="1"/>
</dbReference>
<feature type="domain" description="Integrase catalytic" evidence="1">
    <location>
        <begin position="1"/>
        <end position="119"/>
    </location>
</feature>
<proteinExistence type="predicted"/>
<sequence length="127" mass="14258">MPEDLVSEALRRALVVRRPPAGLVVHSDQDSQYTATRFKDLLARHGAVQSMSRRGNCYDNAHAESFWSRFKAELLDGGSFPGLAEAKLEISHHIAYYNAERRHSALGYLAPNHFETQLQTTSQFCPA</sequence>
<evidence type="ECO:0000259" key="1">
    <source>
        <dbReference type="PROSITE" id="PS50994"/>
    </source>
</evidence>
<keyword evidence="3" id="KW-1185">Reference proteome</keyword>
<evidence type="ECO:0000313" key="2">
    <source>
        <dbReference type="EMBL" id="RTQ53391.1"/>
    </source>
</evidence>
<dbReference type="SUPFAM" id="SSF53098">
    <property type="entry name" value="Ribonuclease H-like"/>
    <property type="match status" value="1"/>
</dbReference>
<dbReference type="PROSITE" id="PS50994">
    <property type="entry name" value="INTEGRASE"/>
    <property type="match status" value="1"/>
</dbReference>
<dbReference type="InterPro" id="IPR001584">
    <property type="entry name" value="Integrase_cat-core"/>
</dbReference>
<dbReference type="EMBL" id="RXOF01000001">
    <property type="protein sequence ID" value="RTQ53391.1"/>
    <property type="molecule type" value="Genomic_DNA"/>
</dbReference>